<evidence type="ECO:0000256" key="3">
    <source>
        <dbReference type="ARBA" id="ARBA00022475"/>
    </source>
</evidence>
<evidence type="ECO:0000256" key="7">
    <source>
        <dbReference type="SAM" id="Phobius"/>
    </source>
</evidence>
<sequence length="39" mass="4379">MSSLQLFWFILIGVLFAGFFFLEGFDFGVGMSVKTLAKN</sequence>
<dbReference type="Proteomes" id="UP000029380">
    <property type="component" value="Unassembled WGS sequence"/>
</dbReference>
<evidence type="ECO:0000313" key="9">
    <source>
        <dbReference type="Proteomes" id="UP000029380"/>
    </source>
</evidence>
<dbReference type="AlphaFoldDB" id="A0A091BUZ4"/>
<dbReference type="Pfam" id="PF02322">
    <property type="entry name" value="Cyt_bd_oxida_II"/>
    <property type="match status" value="1"/>
</dbReference>
<protein>
    <submittedName>
        <fullName evidence="8">Cytochrome d ubiquinol oxidase subunit II</fullName>
        <ecNumber evidence="8">1.10.3.-</ecNumber>
    </submittedName>
</protein>
<keyword evidence="5 7" id="KW-1133">Transmembrane helix</keyword>
<evidence type="ECO:0000256" key="2">
    <source>
        <dbReference type="ARBA" id="ARBA00007543"/>
    </source>
</evidence>
<dbReference type="EC" id="1.10.3.-" evidence="8"/>
<evidence type="ECO:0000256" key="6">
    <source>
        <dbReference type="ARBA" id="ARBA00023136"/>
    </source>
</evidence>
<name>A0A091BUZ4_9ENTE</name>
<keyword evidence="3" id="KW-1003">Cell membrane</keyword>
<evidence type="ECO:0000313" key="8">
    <source>
        <dbReference type="EMBL" id="KFN89446.1"/>
    </source>
</evidence>
<keyword evidence="6 7" id="KW-0472">Membrane</keyword>
<comment type="caution">
    <text evidence="8">The sequence shown here is derived from an EMBL/GenBank/DDBJ whole genome shotgun (WGS) entry which is preliminary data.</text>
</comment>
<comment type="subcellular location">
    <subcellularLocation>
        <location evidence="1">Cell membrane</location>
        <topology evidence="1">Multi-pass membrane protein</topology>
    </subcellularLocation>
</comment>
<dbReference type="EMBL" id="JPVU01000271">
    <property type="protein sequence ID" value="KFN89446.1"/>
    <property type="molecule type" value="Genomic_DNA"/>
</dbReference>
<keyword evidence="4 7" id="KW-0812">Transmembrane</keyword>
<proteinExistence type="inferred from homology"/>
<organism evidence="8 9">
    <name type="scientific">Tetragenococcus muriaticus PMC-11-5</name>
    <dbReference type="NCBI Taxonomy" id="1302649"/>
    <lineage>
        <taxon>Bacteria</taxon>
        <taxon>Bacillati</taxon>
        <taxon>Bacillota</taxon>
        <taxon>Bacilli</taxon>
        <taxon>Lactobacillales</taxon>
        <taxon>Enterococcaceae</taxon>
        <taxon>Tetragenococcus</taxon>
    </lineage>
</organism>
<keyword evidence="8" id="KW-0560">Oxidoreductase</keyword>
<dbReference type="GO" id="GO:0016491">
    <property type="term" value="F:oxidoreductase activity"/>
    <property type="evidence" value="ECO:0007669"/>
    <property type="project" value="UniProtKB-KW"/>
</dbReference>
<dbReference type="InterPro" id="IPR003317">
    <property type="entry name" value="Cyt-d_oxidase_su2"/>
</dbReference>
<comment type="similarity">
    <text evidence="2">Belongs to the cytochrome ubiquinol oxidase subunit 2 family.</text>
</comment>
<dbReference type="PATRIC" id="fig|1302649.3.peg.2412"/>
<evidence type="ECO:0000256" key="4">
    <source>
        <dbReference type="ARBA" id="ARBA00022692"/>
    </source>
</evidence>
<evidence type="ECO:0000256" key="5">
    <source>
        <dbReference type="ARBA" id="ARBA00022989"/>
    </source>
</evidence>
<gene>
    <name evidence="8" type="ORF">TMUPMC115_2428</name>
</gene>
<feature type="transmembrane region" description="Helical" evidence="7">
    <location>
        <begin position="6"/>
        <end position="29"/>
    </location>
</feature>
<evidence type="ECO:0000256" key="1">
    <source>
        <dbReference type="ARBA" id="ARBA00004651"/>
    </source>
</evidence>
<accession>A0A091BUZ4</accession>
<dbReference type="GO" id="GO:0005886">
    <property type="term" value="C:plasma membrane"/>
    <property type="evidence" value="ECO:0007669"/>
    <property type="project" value="UniProtKB-SubCell"/>
</dbReference>
<reference evidence="8 9" key="1">
    <citation type="submission" date="2014-08" db="EMBL/GenBank/DDBJ databases">
        <title>Genome sequence of Tetragenococcus muriaticus.</title>
        <authorList>
            <person name="Chuea-nongthon C."/>
            <person name="Rodtong S."/>
            <person name="Yongsawatdigul J."/>
            <person name="Steele J.L."/>
            <person name="Liu X.-y."/>
            <person name="Speers J."/>
            <person name="Glasner J.D."/>
            <person name="Neeno-Eckwall E.C."/>
        </authorList>
    </citation>
    <scope>NUCLEOTIDE SEQUENCE [LARGE SCALE GENOMIC DNA]</scope>
    <source>
        <strain evidence="8 9">PMC-11-5</strain>
    </source>
</reference>